<evidence type="ECO:0000313" key="1">
    <source>
        <dbReference type="EMBL" id="SDV51594.1"/>
    </source>
</evidence>
<organism evidence="1 2">
    <name type="scientific">Chitinasiproducens palmae</name>
    <dbReference type="NCBI Taxonomy" id="1770053"/>
    <lineage>
        <taxon>Bacteria</taxon>
        <taxon>Pseudomonadati</taxon>
        <taxon>Pseudomonadota</taxon>
        <taxon>Betaproteobacteria</taxon>
        <taxon>Burkholderiales</taxon>
        <taxon>Burkholderiaceae</taxon>
        <taxon>Chitinasiproducens</taxon>
    </lineage>
</organism>
<accession>A0A1H2PW84</accession>
<dbReference type="AlphaFoldDB" id="A0A1H2PW84"/>
<dbReference type="CDD" id="cd19166">
    <property type="entry name" value="HemeO-bac"/>
    <property type="match status" value="1"/>
</dbReference>
<dbReference type="Proteomes" id="UP000243719">
    <property type="component" value="Unassembled WGS sequence"/>
</dbReference>
<protein>
    <submittedName>
        <fullName evidence="1">Heme oxygenase</fullName>
    </submittedName>
</protein>
<dbReference type="Pfam" id="PF01126">
    <property type="entry name" value="Heme_oxygenase"/>
    <property type="match status" value="1"/>
</dbReference>
<dbReference type="GO" id="GO:0004392">
    <property type="term" value="F:heme oxygenase (decyclizing) activity"/>
    <property type="evidence" value="ECO:0007669"/>
    <property type="project" value="InterPro"/>
</dbReference>
<keyword evidence="2" id="KW-1185">Reference proteome</keyword>
<dbReference type="Gene3D" id="1.20.910.10">
    <property type="entry name" value="Heme oxygenase-like"/>
    <property type="match status" value="1"/>
</dbReference>
<evidence type="ECO:0000313" key="2">
    <source>
        <dbReference type="Proteomes" id="UP000243719"/>
    </source>
</evidence>
<dbReference type="InterPro" id="IPR016084">
    <property type="entry name" value="Haem_Oase-like_multi-hlx"/>
</dbReference>
<gene>
    <name evidence="1" type="ORF">SAMN05216551_11914</name>
</gene>
<reference evidence="2" key="1">
    <citation type="submission" date="2016-09" db="EMBL/GenBank/DDBJ databases">
        <authorList>
            <person name="Varghese N."/>
            <person name="Submissions S."/>
        </authorList>
    </citation>
    <scope>NUCLEOTIDE SEQUENCE [LARGE SCALE GENOMIC DNA]</scope>
    <source>
        <strain evidence="2">JS23</strain>
    </source>
</reference>
<proteinExistence type="predicted"/>
<dbReference type="GO" id="GO:0006788">
    <property type="term" value="P:heme oxidation"/>
    <property type="evidence" value="ECO:0007669"/>
    <property type="project" value="InterPro"/>
</dbReference>
<dbReference type="InterPro" id="IPR016053">
    <property type="entry name" value="Haem_Oase-like"/>
</dbReference>
<sequence>MPELLASLKARTADCHDRLERQLGLGQLDCDLAAYTKIVCAFLGFVAPWEERMAAALPASLTGEFDARRKASWLEQDAAALGVAPDTVIRCTALDVPTGLPGLIGAWYVMEGSTLGGRFIAPAAAERFHLAPGAGNRYFDGYGAATGSQWKAFRALAAHTVDDTAASVDACVVGARQAFEEMSAWFAARGIGADHTAEVAQ</sequence>
<dbReference type="SUPFAM" id="SSF48613">
    <property type="entry name" value="Heme oxygenase-like"/>
    <property type="match status" value="1"/>
</dbReference>
<name>A0A1H2PW84_9BURK</name>
<dbReference type="OrthoDB" id="9149607at2"/>
<dbReference type="EMBL" id="FNLO01000019">
    <property type="protein sequence ID" value="SDV51594.1"/>
    <property type="molecule type" value="Genomic_DNA"/>
</dbReference>
<dbReference type="STRING" id="1770053.SAMN05216551_11914"/>
<dbReference type="RefSeq" id="WP_091913366.1">
    <property type="nucleotide sequence ID" value="NZ_FNLO01000019.1"/>
</dbReference>